<keyword evidence="2" id="KW-1185">Reference proteome</keyword>
<gene>
    <name evidence="1" type="ORF">Pfra01_001444500</name>
</gene>
<name>A0A9W6XPW0_9STRA</name>
<dbReference type="Proteomes" id="UP001165121">
    <property type="component" value="Unassembled WGS sequence"/>
</dbReference>
<evidence type="ECO:0000313" key="2">
    <source>
        <dbReference type="Proteomes" id="UP001165121"/>
    </source>
</evidence>
<protein>
    <submittedName>
        <fullName evidence="1">Unnamed protein product</fullName>
    </submittedName>
</protein>
<organism evidence="1 2">
    <name type="scientific">Phytophthora fragariaefolia</name>
    <dbReference type="NCBI Taxonomy" id="1490495"/>
    <lineage>
        <taxon>Eukaryota</taxon>
        <taxon>Sar</taxon>
        <taxon>Stramenopiles</taxon>
        <taxon>Oomycota</taxon>
        <taxon>Peronosporomycetes</taxon>
        <taxon>Peronosporales</taxon>
        <taxon>Peronosporaceae</taxon>
        <taxon>Phytophthora</taxon>
    </lineage>
</organism>
<dbReference type="EMBL" id="BSXT01001512">
    <property type="protein sequence ID" value="GMF43127.1"/>
    <property type="molecule type" value="Genomic_DNA"/>
</dbReference>
<evidence type="ECO:0000313" key="1">
    <source>
        <dbReference type="EMBL" id="GMF43127.1"/>
    </source>
</evidence>
<accession>A0A9W6XPW0</accession>
<comment type="caution">
    <text evidence="1">The sequence shown here is derived from an EMBL/GenBank/DDBJ whole genome shotgun (WGS) entry which is preliminary data.</text>
</comment>
<dbReference type="AlphaFoldDB" id="A0A9W6XPW0"/>
<sequence>MSTNVDLFFTEDIITAFQGTPRTSQERLARSGGYDKELECPFAVNNGVIVADCGGEEENTTIGLLQNDNDTWVRVVSDPSNVSLRSNRNQPNDNLFAEGTVAAAYPDGSTSRGRNNTENCERRELRTVRTGDGATNSR</sequence>
<reference evidence="1" key="1">
    <citation type="submission" date="2023-04" db="EMBL/GenBank/DDBJ databases">
        <title>Phytophthora fragariaefolia NBRC 109709.</title>
        <authorList>
            <person name="Ichikawa N."/>
            <person name="Sato H."/>
            <person name="Tonouchi N."/>
        </authorList>
    </citation>
    <scope>NUCLEOTIDE SEQUENCE</scope>
    <source>
        <strain evidence="1">NBRC 109709</strain>
    </source>
</reference>
<proteinExistence type="predicted"/>